<evidence type="ECO:0000256" key="1">
    <source>
        <dbReference type="ARBA" id="ARBA00005417"/>
    </source>
</evidence>
<reference evidence="5 6" key="1">
    <citation type="submission" date="2024-09" db="EMBL/GenBank/DDBJ databases">
        <authorList>
            <person name="Sun Q."/>
            <person name="Mori K."/>
        </authorList>
    </citation>
    <scope>NUCLEOTIDE SEQUENCE [LARGE SCALE GENOMIC DNA]</scope>
    <source>
        <strain evidence="5 6">TBRC 4938</strain>
    </source>
</reference>
<dbReference type="RefSeq" id="WP_377255143.1">
    <property type="nucleotide sequence ID" value="NZ_JBHMAA010000003.1"/>
</dbReference>
<keyword evidence="5" id="KW-0456">Lyase</keyword>
<dbReference type="InterPro" id="IPR012700">
    <property type="entry name" value="PhnK"/>
</dbReference>
<dbReference type="Gene3D" id="3.40.50.300">
    <property type="entry name" value="P-loop containing nucleotide triphosphate hydrolases"/>
    <property type="match status" value="1"/>
</dbReference>
<dbReference type="PANTHER" id="PTHR42764">
    <property type="entry name" value="PHOSPHONATES UTILIZATION ATP-BINDING PROTEIN PHNK-RELATED"/>
    <property type="match status" value="1"/>
</dbReference>
<evidence type="ECO:0000256" key="3">
    <source>
        <dbReference type="ARBA" id="ARBA00022840"/>
    </source>
</evidence>
<dbReference type="Pfam" id="PF00005">
    <property type="entry name" value="ABC_tran"/>
    <property type="match status" value="1"/>
</dbReference>
<dbReference type="NCBIfam" id="TIGR02323">
    <property type="entry name" value="CP_lyasePhnK"/>
    <property type="match status" value="1"/>
</dbReference>
<dbReference type="SMART" id="SM00382">
    <property type="entry name" value="AAA"/>
    <property type="match status" value="1"/>
</dbReference>
<evidence type="ECO:0000256" key="2">
    <source>
        <dbReference type="ARBA" id="ARBA00022741"/>
    </source>
</evidence>
<dbReference type="GO" id="GO:0016829">
    <property type="term" value="F:lyase activity"/>
    <property type="evidence" value="ECO:0007669"/>
    <property type="project" value="UniProtKB-KW"/>
</dbReference>
<feature type="domain" description="ABC transporter" evidence="4">
    <location>
        <begin position="9"/>
        <end position="254"/>
    </location>
</feature>
<name>A0ABV6ACF6_9HYPH</name>
<dbReference type="InterPro" id="IPR003593">
    <property type="entry name" value="AAA+_ATPase"/>
</dbReference>
<keyword evidence="2" id="KW-0547">Nucleotide-binding</keyword>
<proteinExistence type="inferred from homology"/>
<evidence type="ECO:0000313" key="5">
    <source>
        <dbReference type="EMBL" id="MFB9947527.1"/>
    </source>
</evidence>
<dbReference type="PROSITE" id="PS00211">
    <property type="entry name" value="ABC_TRANSPORTER_1"/>
    <property type="match status" value="1"/>
</dbReference>
<dbReference type="PANTHER" id="PTHR42764:SF1">
    <property type="entry name" value="PHOSPHONATES UTILIZATION ATP-BINDING PROTEIN PHNK-RELATED"/>
    <property type="match status" value="1"/>
</dbReference>
<sequence>MTADVEEILKVEDVGKFFGGRAACRDVSFTLHRGEVLGIVGESGSGKSTLLKCLAGMTAPERGKISVAVPGQNERDLWAMDEAEREQLLPSILSLIHQNPRDGLRLDVSAGGNIAEPLMTGGHRHYGSLRDIALEWLKNVEIDPARIDDLPLTFSGGMQQRLQIARGLVTHPQLVLMDEPTGGLDVSVQARLLDLLRRLVREFNLAAVIVTHDLGVARLLSDRLMVMQGGRAIETGLTDRVLEDPRQAYTQLLVSSVLQV</sequence>
<comment type="caution">
    <text evidence="5">The sequence shown here is derived from an EMBL/GenBank/DDBJ whole genome shotgun (WGS) entry which is preliminary data.</text>
</comment>
<dbReference type="PIRSF" id="PIRSF037116">
    <property type="entry name" value="CP_lyase_PhnK"/>
    <property type="match status" value="1"/>
</dbReference>
<gene>
    <name evidence="5" type="primary">phnK</name>
    <name evidence="5" type="ORF">ACFFP0_01645</name>
</gene>
<dbReference type="InterPro" id="IPR003439">
    <property type="entry name" value="ABC_transporter-like_ATP-bd"/>
</dbReference>
<evidence type="ECO:0000313" key="6">
    <source>
        <dbReference type="Proteomes" id="UP001589692"/>
    </source>
</evidence>
<dbReference type="InterPro" id="IPR017871">
    <property type="entry name" value="ABC_transporter-like_CS"/>
</dbReference>
<dbReference type="PROSITE" id="PS50893">
    <property type="entry name" value="ABC_TRANSPORTER_2"/>
    <property type="match status" value="1"/>
</dbReference>
<evidence type="ECO:0000259" key="4">
    <source>
        <dbReference type="PROSITE" id="PS50893"/>
    </source>
</evidence>
<accession>A0ABV6ACF6</accession>
<keyword evidence="6" id="KW-1185">Reference proteome</keyword>
<dbReference type="SUPFAM" id="SSF52540">
    <property type="entry name" value="P-loop containing nucleoside triphosphate hydrolases"/>
    <property type="match status" value="1"/>
</dbReference>
<dbReference type="InterPro" id="IPR027417">
    <property type="entry name" value="P-loop_NTPase"/>
</dbReference>
<comment type="similarity">
    <text evidence="1">Belongs to the ABC transporter superfamily.</text>
</comment>
<dbReference type="EMBL" id="JBHMAA010000003">
    <property type="protein sequence ID" value="MFB9947527.1"/>
    <property type="molecule type" value="Genomic_DNA"/>
</dbReference>
<keyword evidence="3" id="KW-0067">ATP-binding</keyword>
<protein>
    <submittedName>
        <fullName evidence="5">Phosphonate C-P lyase system protein PhnK</fullName>
    </submittedName>
</protein>
<dbReference type="Proteomes" id="UP001589692">
    <property type="component" value="Unassembled WGS sequence"/>
</dbReference>
<organism evidence="5 6">
    <name type="scientific">Rhizobium puerariae</name>
    <dbReference type="NCBI Taxonomy" id="1585791"/>
    <lineage>
        <taxon>Bacteria</taxon>
        <taxon>Pseudomonadati</taxon>
        <taxon>Pseudomonadota</taxon>
        <taxon>Alphaproteobacteria</taxon>
        <taxon>Hyphomicrobiales</taxon>
        <taxon>Rhizobiaceae</taxon>
        <taxon>Rhizobium/Agrobacterium group</taxon>
        <taxon>Rhizobium</taxon>
    </lineage>
</organism>